<sequence length="256" mass="29237">MSVEIALVQTSLAWEDPEANRLHFSRLLDPETGRADLIVLPEMFTTGFTMSPQNIPPGEEARSLDWMRETAARTRAAVTGSLVAREGGKYYNRLFFVEPGGAYETYDKRHTFTLAGEDQVYERGRTRKLIHFRGFTICPLICYDLRFPVWSRNTEDYDLLLYVANWPAPRIAAWDALLKARAIENMAYVAGVNRTGTDPNAHRYPGHSAVFDALGTRLAYSEQEEVLHVTLSLEHLSETRKSLRFLQDQDRFTLES</sequence>
<proteinExistence type="predicted"/>
<dbReference type="EMBL" id="JAMXIB010000004">
    <property type="protein sequence ID" value="MCO5724475.1"/>
    <property type="molecule type" value="Genomic_DNA"/>
</dbReference>
<dbReference type="CDD" id="cd07575">
    <property type="entry name" value="Xc-1258_like"/>
    <property type="match status" value="1"/>
</dbReference>
<evidence type="ECO:0000259" key="1">
    <source>
        <dbReference type="PROSITE" id="PS50263"/>
    </source>
</evidence>
<evidence type="ECO:0000313" key="3">
    <source>
        <dbReference type="Proteomes" id="UP001206312"/>
    </source>
</evidence>
<dbReference type="InterPro" id="IPR036526">
    <property type="entry name" value="C-N_Hydrolase_sf"/>
</dbReference>
<dbReference type="PANTHER" id="PTHR47799:SF1">
    <property type="entry name" value="OMEGA-AMIDASE YAFV"/>
    <property type="match status" value="1"/>
</dbReference>
<name>A0ABT1AY03_9FLAO</name>
<protein>
    <submittedName>
        <fullName evidence="2">Amidohydrolase</fullName>
    </submittedName>
</protein>
<gene>
    <name evidence="2" type="ORF">NG653_06385</name>
</gene>
<accession>A0ABT1AY03</accession>
<dbReference type="InterPro" id="IPR003010">
    <property type="entry name" value="C-N_Hydrolase"/>
</dbReference>
<dbReference type="Gene3D" id="3.60.110.10">
    <property type="entry name" value="Carbon-nitrogen hydrolase"/>
    <property type="match status" value="1"/>
</dbReference>
<evidence type="ECO:0000313" key="2">
    <source>
        <dbReference type="EMBL" id="MCO5724475.1"/>
    </source>
</evidence>
<comment type="caution">
    <text evidence="2">The sequence shown here is derived from an EMBL/GenBank/DDBJ whole genome shotgun (WGS) entry which is preliminary data.</text>
</comment>
<dbReference type="Pfam" id="PF00795">
    <property type="entry name" value="CN_hydrolase"/>
    <property type="match status" value="1"/>
</dbReference>
<reference evidence="2 3" key="1">
    <citation type="submission" date="2022-06" db="EMBL/GenBank/DDBJ databases">
        <authorList>
            <person name="Xuan X."/>
        </authorList>
    </citation>
    <scope>NUCLEOTIDE SEQUENCE [LARGE SCALE GENOMIC DNA]</scope>
    <source>
        <strain evidence="2 3">2V75</strain>
    </source>
</reference>
<feature type="domain" description="CN hydrolase" evidence="1">
    <location>
        <begin position="3"/>
        <end position="233"/>
    </location>
</feature>
<organism evidence="2 3">
    <name type="scientific">Robiginitalea marina</name>
    <dbReference type="NCBI Taxonomy" id="2954105"/>
    <lineage>
        <taxon>Bacteria</taxon>
        <taxon>Pseudomonadati</taxon>
        <taxon>Bacteroidota</taxon>
        <taxon>Flavobacteriia</taxon>
        <taxon>Flavobacteriales</taxon>
        <taxon>Flavobacteriaceae</taxon>
        <taxon>Robiginitalea</taxon>
    </lineage>
</organism>
<dbReference type="SUPFAM" id="SSF56317">
    <property type="entry name" value="Carbon-nitrogen hydrolase"/>
    <property type="match status" value="1"/>
</dbReference>
<dbReference type="Proteomes" id="UP001206312">
    <property type="component" value="Unassembled WGS sequence"/>
</dbReference>
<dbReference type="PANTHER" id="PTHR47799">
    <property type="entry name" value="OMEGA-AMIDASE YAFV"/>
    <property type="match status" value="1"/>
</dbReference>
<keyword evidence="3" id="KW-1185">Reference proteome</keyword>
<dbReference type="NCBIfam" id="NF007757">
    <property type="entry name" value="PRK10438.1"/>
    <property type="match status" value="1"/>
</dbReference>
<dbReference type="PROSITE" id="PS50263">
    <property type="entry name" value="CN_HYDROLASE"/>
    <property type="match status" value="1"/>
</dbReference>
<dbReference type="InterPro" id="IPR052737">
    <property type="entry name" value="Omega-amidase_YafV"/>
</dbReference>